<dbReference type="InterPro" id="IPR004360">
    <property type="entry name" value="Glyas_Fos-R_dOase_dom"/>
</dbReference>
<dbReference type="CDD" id="cd07253">
    <property type="entry name" value="GLOD5"/>
    <property type="match status" value="1"/>
</dbReference>
<dbReference type="PROSITE" id="PS51819">
    <property type="entry name" value="VOC"/>
    <property type="match status" value="1"/>
</dbReference>
<dbReference type="InterPro" id="IPR037523">
    <property type="entry name" value="VOC_core"/>
</dbReference>
<accession>A0ABS0BYV2</accession>
<dbReference type="InterPro" id="IPR050383">
    <property type="entry name" value="GlyoxalaseI/FosfomycinResist"/>
</dbReference>
<dbReference type="SUPFAM" id="SSF54593">
    <property type="entry name" value="Glyoxalase/Bleomycin resistance protein/Dihydroxybiphenyl dioxygenase"/>
    <property type="match status" value="1"/>
</dbReference>
<dbReference type="EMBL" id="JACBGI020000035">
    <property type="protein sequence ID" value="MBF6058978.1"/>
    <property type="molecule type" value="Genomic_DNA"/>
</dbReference>
<feature type="domain" description="VOC" evidence="1">
    <location>
        <begin position="6"/>
        <end position="126"/>
    </location>
</feature>
<protein>
    <submittedName>
        <fullName evidence="2">VOC family protein</fullName>
    </submittedName>
</protein>
<sequence>MLKISHIDHLVLTVKSIPKTVEFYHSVMGFEVITYNKGRIALKFGNQKINLHALGKEIEPKACTPCPGAADLCFFTQTEMDTILMHLDRHGVRVELGPVQRTGASGPICSVYVRDPDHNLVEIANDLPPT</sequence>
<evidence type="ECO:0000313" key="3">
    <source>
        <dbReference type="Proteomes" id="UP001193680"/>
    </source>
</evidence>
<dbReference type="InterPro" id="IPR029068">
    <property type="entry name" value="Glyas_Bleomycin-R_OHBP_Dase"/>
</dbReference>
<dbReference type="PANTHER" id="PTHR21366">
    <property type="entry name" value="GLYOXALASE FAMILY PROTEIN"/>
    <property type="match status" value="1"/>
</dbReference>
<proteinExistence type="predicted"/>
<name>A0ABS0BYV2_9GAMM</name>
<organism evidence="2 3">
    <name type="scientific">Thiomicrorhabdus heinhorstiae</name>
    <dbReference type="NCBI Taxonomy" id="2748010"/>
    <lineage>
        <taxon>Bacteria</taxon>
        <taxon>Pseudomonadati</taxon>
        <taxon>Pseudomonadota</taxon>
        <taxon>Gammaproteobacteria</taxon>
        <taxon>Thiotrichales</taxon>
        <taxon>Piscirickettsiaceae</taxon>
        <taxon>Thiomicrorhabdus</taxon>
    </lineage>
</organism>
<dbReference type="PANTHER" id="PTHR21366:SF14">
    <property type="entry name" value="GLYOXALASE DOMAIN-CONTAINING PROTEIN 5"/>
    <property type="match status" value="1"/>
</dbReference>
<dbReference type="Pfam" id="PF00903">
    <property type="entry name" value="Glyoxalase"/>
    <property type="match status" value="1"/>
</dbReference>
<keyword evidence="3" id="KW-1185">Reference proteome</keyword>
<comment type="caution">
    <text evidence="2">The sequence shown here is derived from an EMBL/GenBank/DDBJ whole genome shotgun (WGS) entry which is preliminary data.</text>
</comment>
<evidence type="ECO:0000259" key="1">
    <source>
        <dbReference type="PROSITE" id="PS51819"/>
    </source>
</evidence>
<reference evidence="2 3" key="1">
    <citation type="submission" date="2020-06" db="EMBL/GenBank/DDBJ databases">
        <authorList>
            <person name="Scott K."/>
        </authorList>
    </citation>
    <scope>NUCLEOTIDE SEQUENCE [LARGE SCALE GENOMIC DNA]</scope>
    <source>
        <strain evidence="2 3">HH1</strain>
    </source>
</reference>
<evidence type="ECO:0000313" key="2">
    <source>
        <dbReference type="EMBL" id="MBF6058978.1"/>
    </source>
</evidence>
<gene>
    <name evidence="2" type="ORF">H8792_011545</name>
</gene>
<dbReference type="RefSeq" id="WP_185979122.1">
    <property type="nucleotide sequence ID" value="NZ_JACBGI020000035.1"/>
</dbReference>
<dbReference type="Proteomes" id="UP001193680">
    <property type="component" value="Unassembled WGS sequence"/>
</dbReference>
<reference evidence="2 3" key="2">
    <citation type="submission" date="2020-11" db="EMBL/GenBank/DDBJ databases">
        <title>Sulfur oxidizing isolate from Hospital Hole Sinkhole.</title>
        <authorList>
            <person name="Scott K.M."/>
        </authorList>
    </citation>
    <scope>NUCLEOTIDE SEQUENCE [LARGE SCALE GENOMIC DNA]</scope>
    <source>
        <strain evidence="2 3">HH1</strain>
    </source>
</reference>
<dbReference type="Gene3D" id="3.10.180.10">
    <property type="entry name" value="2,3-Dihydroxybiphenyl 1,2-Dioxygenase, domain 1"/>
    <property type="match status" value="1"/>
</dbReference>